<proteinExistence type="inferred from homology"/>
<dbReference type="Gene3D" id="2.40.40.20">
    <property type="match status" value="1"/>
</dbReference>
<dbReference type="EMBL" id="NDHY01000002">
    <property type="protein sequence ID" value="RII00768.1"/>
    <property type="molecule type" value="Genomic_DNA"/>
</dbReference>
<feature type="active site" description="Proton donor" evidence="9 10">
    <location>
        <position position="58"/>
    </location>
</feature>
<evidence type="ECO:0000256" key="12">
    <source>
        <dbReference type="PIRSR" id="PIRSR006246-3"/>
    </source>
</evidence>
<dbReference type="SUPFAM" id="SSF50692">
    <property type="entry name" value="ADC-like"/>
    <property type="match status" value="1"/>
</dbReference>
<keyword evidence="2 9" id="KW-0566">Pantothenate biosynthesis</keyword>
<comment type="cofactor">
    <cofactor evidence="9 10">
        <name>pyruvate</name>
        <dbReference type="ChEBI" id="CHEBI:15361"/>
    </cofactor>
    <text evidence="9 10">Binds 1 pyruvoyl group covalently per subunit.</text>
</comment>
<reference evidence="14 15" key="1">
    <citation type="submission" date="2018-08" db="EMBL/GenBank/DDBJ databases">
        <title>Draft genome of candidate division NPL-UPA2 bacterium Unc8 that adapted to ultra-basic serpentinizing groundwater.</title>
        <authorList>
            <person name="Ishii S."/>
            <person name="Suzuki S."/>
            <person name="Nealson K.H."/>
        </authorList>
    </citation>
    <scope>NUCLEOTIDE SEQUENCE [LARGE SCALE GENOMIC DNA]</scope>
    <source>
        <strain evidence="14">Unc8</strain>
    </source>
</reference>
<dbReference type="EC" id="4.1.1.11" evidence="9"/>
<dbReference type="GO" id="GO:0005829">
    <property type="term" value="C:cytosol"/>
    <property type="evidence" value="ECO:0007669"/>
    <property type="project" value="TreeGrafter"/>
</dbReference>
<keyword evidence="5 9" id="KW-0865">Zymogen</keyword>
<evidence type="ECO:0000256" key="9">
    <source>
        <dbReference type="HAMAP-Rule" id="MF_00446"/>
    </source>
</evidence>
<comment type="PTM">
    <text evidence="9 12">Is synthesized initially as an inactive proenzyme, which is activated by self-cleavage at a specific serine bond to produce a beta-subunit with a hydroxyl group at its C-terminus and an alpha-subunit with a pyruvoyl group at its N-terminus.</text>
</comment>
<feature type="modified residue" description="Pyruvic acid (Ser)" evidence="9 12">
    <location>
        <position position="25"/>
    </location>
</feature>
<evidence type="ECO:0000256" key="1">
    <source>
        <dbReference type="ARBA" id="ARBA00022490"/>
    </source>
</evidence>
<feature type="active site" description="Schiff-base intermediate with substrate; via pyruvic acid" evidence="9 10">
    <location>
        <position position="25"/>
    </location>
</feature>
<dbReference type="NCBIfam" id="TIGR00223">
    <property type="entry name" value="panD"/>
    <property type="match status" value="1"/>
</dbReference>
<keyword evidence="6 9" id="KW-0456">Lyase</keyword>
<organism evidence="14 15">
    <name type="scientific">candidate division NPL-UPA2 bacterium Unc8</name>
    <dbReference type="NCBI Taxonomy" id="1980939"/>
    <lineage>
        <taxon>Bacteria</taxon>
    </lineage>
</organism>
<dbReference type="InterPro" id="IPR003190">
    <property type="entry name" value="Asp_decarbox"/>
</dbReference>
<evidence type="ECO:0000256" key="4">
    <source>
        <dbReference type="ARBA" id="ARBA00022813"/>
    </source>
</evidence>
<evidence type="ECO:0000256" key="6">
    <source>
        <dbReference type="ARBA" id="ARBA00023239"/>
    </source>
</evidence>
<comment type="pathway">
    <text evidence="9">Cofactor biosynthesis; (R)-pantothenate biosynthesis; beta-alanine from L-aspartate: step 1/1.</text>
</comment>
<evidence type="ECO:0000313" key="15">
    <source>
        <dbReference type="Proteomes" id="UP000266287"/>
    </source>
</evidence>
<dbReference type="PANTHER" id="PTHR21012">
    <property type="entry name" value="ASPARTATE 1-DECARBOXYLASE"/>
    <property type="match status" value="1"/>
</dbReference>
<comment type="caution">
    <text evidence="14">The sequence shown here is derived from an EMBL/GenBank/DDBJ whole genome shotgun (WGS) entry which is preliminary data.</text>
</comment>
<dbReference type="AlphaFoldDB" id="A0A399FWG6"/>
<name>A0A399FWG6_UNCN2</name>
<evidence type="ECO:0000256" key="10">
    <source>
        <dbReference type="PIRSR" id="PIRSR006246-1"/>
    </source>
</evidence>
<protein>
    <recommendedName>
        <fullName evidence="9">Aspartate 1-decarboxylase</fullName>
        <ecNumber evidence="9">4.1.1.11</ecNumber>
    </recommendedName>
    <alternativeName>
        <fullName evidence="9">Aspartate alpha-decarboxylase</fullName>
    </alternativeName>
    <component>
        <recommendedName>
            <fullName evidence="9">Aspartate 1-decarboxylase beta chain</fullName>
        </recommendedName>
    </component>
    <component>
        <recommendedName>
            <fullName evidence="9">Aspartate 1-decarboxylase alpha chain</fullName>
        </recommendedName>
    </component>
</protein>
<dbReference type="Pfam" id="PF02261">
    <property type="entry name" value="Asp_decarbox"/>
    <property type="match status" value="1"/>
</dbReference>
<feature type="binding site" evidence="9 11">
    <location>
        <begin position="73"/>
        <end position="75"/>
    </location>
    <ligand>
        <name>substrate</name>
    </ligand>
</feature>
<dbReference type="GO" id="GO:0015940">
    <property type="term" value="P:pantothenate biosynthetic process"/>
    <property type="evidence" value="ECO:0007669"/>
    <property type="project" value="UniProtKB-UniRule"/>
</dbReference>
<evidence type="ECO:0000256" key="11">
    <source>
        <dbReference type="PIRSR" id="PIRSR006246-2"/>
    </source>
</evidence>
<dbReference type="PIRSF" id="PIRSF006246">
    <property type="entry name" value="Asp_decarbox"/>
    <property type="match status" value="1"/>
</dbReference>
<comment type="catalytic activity">
    <reaction evidence="9">
        <text>L-aspartate + H(+) = beta-alanine + CO2</text>
        <dbReference type="Rhea" id="RHEA:19497"/>
        <dbReference type="ChEBI" id="CHEBI:15378"/>
        <dbReference type="ChEBI" id="CHEBI:16526"/>
        <dbReference type="ChEBI" id="CHEBI:29991"/>
        <dbReference type="ChEBI" id="CHEBI:57966"/>
        <dbReference type="EC" id="4.1.1.11"/>
    </reaction>
</comment>
<dbReference type="GO" id="GO:0006523">
    <property type="term" value="P:alanine biosynthetic process"/>
    <property type="evidence" value="ECO:0007669"/>
    <property type="project" value="InterPro"/>
</dbReference>
<accession>A0A399FWG6</accession>
<dbReference type="HAMAP" id="MF_00446">
    <property type="entry name" value="PanD"/>
    <property type="match status" value="1"/>
</dbReference>
<evidence type="ECO:0000256" key="3">
    <source>
        <dbReference type="ARBA" id="ARBA00022793"/>
    </source>
</evidence>
<evidence type="ECO:0000256" key="8">
    <source>
        <dbReference type="ARBA" id="ARBA00023317"/>
    </source>
</evidence>
<keyword evidence="8 9" id="KW-0670">Pyruvate</keyword>
<dbReference type="UniPathway" id="UPA00028">
    <property type="reaction ID" value="UER00002"/>
</dbReference>
<dbReference type="Proteomes" id="UP000266287">
    <property type="component" value="Unassembled WGS sequence"/>
</dbReference>
<dbReference type="InterPro" id="IPR009010">
    <property type="entry name" value="Asp_de-COase-like_dom_sf"/>
</dbReference>
<dbReference type="GO" id="GO:0004068">
    <property type="term" value="F:aspartate 1-decarboxylase activity"/>
    <property type="evidence" value="ECO:0007669"/>
    <property type="project" value="UniProtKB-UniRule"/>
</dbReference>
<feature type="chain" id="PRO_5017499712" description="Aspartate 1-decarboxylase beta chain" evidence="9 13">
    <location>
        <begin position="1"/>
        <end position="24"/>
    </location>
</feature>
<comment type="similarity">
    <text evidence="9">Belongs to the PanD family.</text>
</comment>
<evidence type="ECO:0000256" key="5">
    <source>
        <dbReference type="ARBA" id="ARBA00023145"/>
    </source>
</evidence>
<feature type="binding site" evidence="9 11">
    <location>
        <position position="57"/>
    </location>
    <ligand>
        <name>substrate</name>
    </ligand>
</feature>
<dbReference type="CDD" id="cd06919">
    <property type="entry name" value="Asp_decarbox"/>
    <property type="match status" value="1"/>
</dbReference>
<gene>
    <name evidence="9" type="primary">panD</name>
    <name evidence="14" type="ORF">B9J77_01775</name>
</gene>
<comment type="subunit">
    <text evidence="9">Heterooctamer of four alpha and four beta subunits.</text>
</comment>
<feature type="chain" id="PRO_5017499711" description="Aspartate 1-decarboxylase alpha chain" evidence="9 13">
    <location>
        <begin position="25"/>
        <end position="118"/>
    </location>
</feature>
<keyword evidence="1 9" id="KW-0963">Cytoplasm</keyword>
<evidence type="ECO:0000256" key="7">
    <source>
        <dbReference type="ARBA" id="ARBA00023270"/>
    </source>
</evidence>
<keyword evidence="4 9" id="KW-0068">Autocatalytic cleavage</keyword>
<keyword evidence="7 9" id="KW-0704">Schiff base</keyword>
<evidence type="ECO:0000256" key="2">
    <source>
        <dbReference type="ARBA" id="ARBA00022655"/>
    </source>
</evidence>
<evidence type="ECO:0000313" key="14">
    <source>
        <dbReference type="EMBL" id="RII00768.1"/>
    </source>
</evidence>
<comment type="subcellular location">
    <subcellularLocation>
        <location evidence="9">Cytoplasm</location>
    </subcellularLocation>
</comment>
<sequence>MQRVICKSKIHGAVVTAANLRYEGSITIDGELLKAADILPMERVQIVNLNNGSRVETYCMEGKKGSGEICLNGPAARWGQVGDRIHIISYSAMDDEEARNHKMKRIFVDEKNQIKKGF</sequence>
<evidence type="ECO:0000256" key="13">
    <source>
        <dbReference type="PIRSR" id="PIRSR006246-5"/>
    </source>
</evidence>
<comment type="function">
    <text evidence="9">Catalyzes the pyruvoyl-dependent decarboxylation of aspartate to produce beta-alanine.</text>
</comment>
<keyword evidence="3 9" id="KW-0210">Decarboxylase</keyword>
<dbReference type="PANTHER" id="PTHR21012:SF0">
    <property type="entry name" value="ASPARTATE 1-DECARBOXYLASE"/>
    <property type="match status" value="1"/>
</dbReference>